<dbReference type="EMBL" id="JASSZA010000002">
    <property type="protein sequence ID" value="KAK2117685.1"/>
    <property type="molecule type" value="Genomic_DNA"/>
</dbReference>
<evidence type="ECO:0000313" key="1">
    <source>
        <dbReference type="EMBL" id="KAK2117685.1"/>
    </source>
</evidence>
<comment type="caution">
    <text evidence="1">The sequence shown here is derived from an EMBL/GenBank/DDBJ whole genome shotgun (WGS) entry which is preliminary data.</text>
</comment>
<reference evidence="1 2" key="1">
    <citation type="submission" date="2023-05" db="EMBL/GenBank/DDBJ databases">
        <title>B98-5 Cell Line De Novo Hybrid Assembly: An Optical Mapping Approach.</title>
        <authorList>
            <person name="Kananen K."/>
            <person name="Auerbach J.A."/>
            <person name="Kautto E."/>
            <person name="Blachly J.S."/>
        </authorList>
    </citation>
    <scope>NUCLEOTIDE SEQUENCE [LARGE SCALE GENOMIC DNA]</scope>
    <source>
        <strain evidence="1">B95-8</strain>
        <tissue evidence="1">Cell line</tissue>
    </source>
</reference>
<gene>
    <name evidence="1" type="ORF">P7K49_004572</name>
</gene>
<organism evidence="1 2">
    <name type="scientific">Saguinus oedipus</name>
    <name type="common">Cotton-top tamarin</name>
    <name type="synonym">Oedipomidas oedipus</name>
    <dbReference type="NCBI Taxonomy" id="9490"/>
    <lineage>
        <taxon>Eukaryota</taxon>
        <taxon>Metazoa</taxon>
        <taxon>Chordata</taxon>
        <taxon>Craniata</taxon>
        <taxon>Vertebrata</taxon>
        <taxon>Euteleostomi</taxon>
        <taxon>Mammalia</taxon>
        <taxon>Eutheria</taxon>
        <taxon>Euarchontoglires</taxon>
        <taxon>Primates</taxon>
        <taxon>Haplorrhini</taxon>
        <taxon>Platyrrhini</taxon>
        <taxon>Cebidae</taxon>
        <taxon>Callitrichinae</taxon>
        <taxon>Saguinus</taxon>
    </lineage>
</organism>
<accession>A0ABQ9W864</accession>
<proteinExistence type="predicted"/>
<evidence type="ECO:0000313" key="2">
    <source>
        <dbReference type="Proteomes" id="UP001266305"/>
    </source>
</evidence>
<name>A0ABQ9W864_SAGOE</name>
<keyword evidence="2" id="KW-1185">Reference proteome</keyword>
<sequence>MDINELQEVCSSASGGQCDICANESQVRWVLSELVGSGTGKDVVVYLSQGHPPELSDLVGHLRQKPRNDPRFFLHSASHIRMVTIPLCKVIRFNIDYTIHFIEEMMPEGTDFGYWPLSERKLE</sequence>
<dbReference type="Proteomes" id="UP001266305">
    <property type="component" value="Unassembled WGS sequence"/>
</dbReference>
<protein>
    <submittedName>
        <fullName evidence="1">Uncharacterized protein</fullName>
    </submittedName>
</protein>